<evidence type="ECO:0000256" key="9">
    <source>
        <dbReference type="SAM" id="MobiDB-lite"/>
    </source>
</evidence>
<dbReference type="Gene3D" id="3.30.390.50">
    <property type="entry name" value="CO dehydrogenase flavoprotein, C-terminal domain"/>
    <property type="match status" value="1"/>
</dbReference>
<organism evidence="11 12">
    <name type="scientific">Pseudonocardia asaccharolytica DSM 44247 = NBRC 16224</name>
    <dbReference type="NCBI Taxonomy" id="1123024"/>
    <lineage>
        <taxon>Bacteria</taxon>
        <taxon>Bacillati</taxon>
        <taxon>Actinomycetota</taxon>
        <taxon>Actinomycetes</taxon>
        <taxon>Pseudonocardiales</taxon>
        <taxon>Pseudonocardiaceae</taxon>
        <taxon>Pseudonocardia</taxon>
    </lineage>
</organism>
<feature type="region of interest" description="Disordered" evidence="9">
    <location>
        <begin position="263"/>
        <end position="303"/>
    </location>
</feature>
<keyword evidence="1" id="KW-0285">Flavoprotein</keyword>
<dbReference type="InterPro" id="IPR016166">
    <property type="entry name" value="FAD-bd_PCMH"/>
</dbReference>
<evidence type="ECO:0000313" key="11">
    <source>
        <dbReference type="EMBL" id="GEL19871.1"/>
    </source>
</evidence>
<dbReference type="InterPro" id="IPR036683">
    <property type="entry name" value="CO_DH_flav_C_dom_sf"/>
</dbReference>
<gene>
    <name evidence="11" type="ORF">PA7_37080</name>
</gene>
<reference evidence="11 12" key="1">
    <citation type="submission" date="2019-07" db="EMBL/GenBank/DDBJ databases">
        <title>Whole genome shotgun sequence of Pseudonocardia asaccharolytica NBRC 16224.</title>
        <authorList>
            <person name="Hosoyama A."/>
            <person name="Uohara A."/>
            <person name="Ohji S."/>
            <person name="Ichikawa N."/>
        </authorList>
    </citation>
    <scope>NUCLEOTIDE SEQUENCE [LARGE SCALE GENOMIC DNA]</scope>
    <source>
        <strain evidence="11 12">NBRC 16224</strain>
    </source>
</reference>
<evidence type="ECO:0000256" key="7">
    <source>
        <dbReference type="ARBA" id="ARBA00023014"/>
    </source>
</evidence>
<dbReference type="InterPro" id="IPR051312">
    <property type="entry name" value="Diverse_Substr_Oxidored"/>
</dbReference>
<evidence type="ECO:0000256" key="6">
    <source>
        <dbReference type="ARBA" id="ARBA00023004"/>
    </source>
</evidence>
<dbReference type="Gene3D" id="3.90.1170.50">
    <property type="entry name" value="Aldehyde oxidase/xanthine dehydrogenase, a/b hammerhead"/>
    <property type="match status" value="1"/>
</dbReference>
<dbReference type="Gene3D" id="3.30.465.10">
    <property type="match status" value="1"/>
</dbReference>
<dbReference type="SUPFAM" id="SSF56176">
    <property type="entry name" value="FAD-binding/transporter-associated domain-like"/>
    <property type="match status" value="1"/>
</dbReference>
<dbReference type="Proteomes" id="UP000321328">
    <property type="component" value="Unassembled WGS sequence"/>
</dbReference>
<keyword evidence="3" id="KW-0479">Metal-binding</keyword>
<feature type="domain" description="FAD-binding PCMH-type" evidence="10">
    <location>
        <begin position="1"/>
        <end position="178"/>
    </location>
</feature>
<dbReference type="SUPFAM" id="SSF54665">
    <property type="entry name" value="CO dehydrogenase molybdoprotein N-domain-like"/>
    <property type="match status" value="1"/>
</dbReference>
<keyword evidence="2" id="KW-0001">2Fe-2S</keyword>
<dbReference type="SUPFAM" id="SSF55447">
    <property type="entry name" value="CO dehydrogenase flavoprotein C-terminal domain-like"/>
    <property type="match status" value="1"/>
</dbReference>
<evidence type="ECO:0000256" key="8">
    <source>
        <dbReference type="ARBA" id="ARBA00034078"/>
    </source>
</evidence>
<accession>A0A511D523</accession>
<dbReference type="PROSITE" id="PS51387">
    <property type="entry name" value="FAD_PCMH"/>
    <property type="match status" value="1"/>
</dbReference>
<dbReference type="InterPro" id="IPR016167">
    <property type="entry name" value="FAD-bd_PCMH_sub1"/>
</dbReference>
<keyword evidence="12" id="KW-1185">Reference proteome</keyword>
<name>A0A511D523_9PSEU</name>
<dbReference type="Pfam" id="PF01315">
    <property type="entry name" value="Ald_Xan_dh_C"/>
    <property type="match status" value="1"/>
</dbReference>
<dbReference type="SMART" id="SM01008">
    <property type="entry name" value="Ald_Xan_dh_C"/>
    <property type="match status" value="1"/>
</dbReference>
<feature type="region of interest" description="Disordered" evidence="9">
    <location>
        <begin position="221"/>
        <end position="250"/>
    </location>
</feature>
<sequence length="455" mass="48206">MKPPPFTYHRAESVADAIEVLDANQEEEAKVLAGGQSLIPLLAMRLARPSILVDVNGLSELDYVRRDGDQLLIGALTRHRTVERSAQVRESAPLLAEAMPFVGHVPIRHRGTIGGSAAHCDPAAEIPAVLTALDAELVLTGPDGPRTVPAGDFFVGFLDTALSPNELLVEIRIPTQPPGTGCAVEQLTRRHGDFAIVAVFVALTVGNDGRCSAARLAVAGASPGRRGAPGRQPADQGCRRAGGRRRRGDPECGRCALLGRIPAGDGRRADPAGHSGCRVAIDRRTRSGGMTRTDTGKYTGRPMARTEDPRLLAGRGRYIDDVTVPRMLEAAVLRSPIAHGRILRVDASRARELPGVFDVLTGPDLAAVAGVQPVIWKPVPGQRLAQTFALVTDRVRWVGQAVAAVAAVNRYVAEDALELIDVEYEPLPVAANLDAALADDAPCSTTTGRTTSQVS</sequence>
<dbReference type="PANTHER" id="PTHR42659">
    <property type="entry name" value="XANTHINE DEHYDROGENASE SUBUNIT C-RELATED"/>
    <property type="match status" value="1"/>
</dbReference>
<dbReference type="Pfam" id="PF00941">
    <property type="entry name" value="FAD_binding_5"/>
    <property type="match status" value="1"/>
</dbReference>
<evidence type="ECO:0000256" key="4">
    <source>
        <dbReference type="ARBA" id="ARBA00022827"/>
    </source>
</evidence>
<dbReference type="InterPro" id="IPR002346">
    <property type="entry name" value="Mopterin_DH_FAD-bd"/>
</dbReference>
<comment type="cofactor">
    <cofactor evidence="8">
        <name>[2Fe-2S] cluster</name>
        <dbReference type="ChEBI" id="CHEBI:190135"/>
    </cofactor>
</comment>
<evidence type="ECO:0000313" key="12">
    <source>
        <dbReference type="Proteomes" id="UP000321328"/>
    </source>
</evidence>
<evidence type="ECO:0000256" key="2">
    <source>
        <dbReference type="ARBA" id="ARBA00022714"/>
    </source>
</evidence>
<dbReference type="InterPro" id="IPR016169">
    <property type="entry name" value="FAD-bd_PCMH_sub2"/>
</dbReference>
<comment type="caution">
    <text evidence="11">The sequence shown here is derived from an EMBL/GenBank/DDBJ whole genome shotgun (WGS) entry which is preliminary data.</text>
</comment>
<dbReference type="GO" id="GO:0016491">
    <property type="term" value="F:oxidoreductase activity"/>
    <property type="evidence" value="ECO:0007669"/>
    <property type="project" value="UniProtKB-KW"/>
</dbReference>
<dbReference type="PANTHER" id="PTHR42659:SF2">
    <property type="entry name" value="XANTHINE DEHYDROGENASE SUBUNIT C-RELATED"/>
    <property type="match status" value="1"/>
</dbReference>
<dbReference type="InterPro" id="IPR000674">
    <property type="entry name" value="Ald_Oxase/Xan_DH_a/b"/>
</dbReference>
<dbReference type="RefSeq" id="WP_425414266.1">
    <property type="nucleotide sequence ID" value="NZ_AUII01000037.1"/>
</dbReference>
<keyword evidence="5" id="KW-0560">Oxidoreductase</keyword>
<proteinExistence type="predicted"/>
<evidence type="ECO:0000256" key="1">
    <source>
        <dbReference type="ARBA" id="ARBA00022630"/>
    </source>
</evidence>
<evidence type="ECO:0000256" key="5">
    <source>
        <dbReference type="ARBA" id="ARBA00023002"/>
    </source>
</evidence>
<feature type="compositionally biased region" description="Low complexity" evidence="9">
    <location>
        <begin position="221"/>
        <end position="234"/>
    </location>
</feature>
<dbReference type="InterPro" id="IPR036318">
    <property type="entry name" value="FAD-bd_PCMH-like_sf"/>
</dbReference>
<evidence type="ECO:0000259" key="10">
    <source>
        <dbReference type="PROSITE" id="PS51387"/>
    </source>
</evidence>
<protein>
    <recommendedName>
        <fullName evidence="10">FAD-binding PCMH-type domain-containing protein</fullName>
    </recommendedName>
</protein>
<dbReference type="AlphaFoldDB" id="A0A511D523"/>
<dbReference type="GO" id="GO:0046872">
    <property type="term" value="F:metal ion binding"/>
    <property type="evidence" value="ECO:0007669"/>
    <property type="project" value="UniProtKB-KW"/>
</dbReference>
<dbReference type="EMBL" id="BJVI01000049">
    <property type="protein sequence ID" value="GEL19871.1"/>
    <property type="molecule type" value="Genomic_DNA"/>
</dbReference>
<dbReference type="STRING" id="1123024.GCA_000423625_04583"/>
<dbReference type="InterPro" id="IPR036856">
    <property type="entry name" value="Ald_Oxase/Xan_DH_a/b_sf"/>
</dbReference>
<dbReference type="GO" id="GO:0051537">
    <property type="term" value="F:2 iron, 2 sulfur cluster binding"/>
    <property type="evidence" value="ECO:0007669"/>
    <property type="project" value="UniProtKB-KW"/>
</dbReference>
<keyword evidence="7" id="KW-0411">Iron-sulfur</keyword>
<evidence type="ECO:0000256" key="3">
    <source>
        <dbReference type="ARBA" id="ARBA00022723"/>
    </source>
</evidence>
<dbReference type="GO" id="GO:0071949">
    <property type="term" value="F:FAD binding"/>
    <property type="evidence" value="ECO:0007669"/>
    <property type="project" value="InterPro"/>
</dbReference>
<keyword evidence="4" id="KW-0274">FAD</keyword>
<dbReference type="Gene3D" id="3.30.43.10">
    <property type="entry name" value="Uridine Diphospho-n-acetylenolpyruvylglucosamine Reductase, domain 2"/>
    <property type="match status" value="1"/>
</dbReference>
<keyword evidence="6" id="KW-0408">Iron</keyword>